<evidence type="ECO:0000313" key="1">
    <source>
        <dbReference type="EMBL" id="PFH48795.1"/>
    </source>
</evidence>
<organism evidence="1 2">
    <name type="scientific">Amanita thiersii Skay4041</name>
    <dbReference type="NCBI Taxonomy" id="703135"/>
    <lineage>
        <taxon>Eukaryota</taxon>
        <taxon>Fungi</taxon>
        <taxon>Dikarya</taxon>
        <taxon>Basidiomycota</taxon>
        <taxon>Agaricomycotina</taxon>
        <taxon>Agaricomycetes</taxon>
        <taxon>Agaricomycetidae</taxon>
        <taxon>Agaricales</taxon>
        <taxon>Pluteineae</taxon>
        <taxon>Amanitaceae</taxon>
        <taxon>Amanita</taxon>
    </lineage>
</organism>
<keyword evidence="2" id="KW-1185">Reference proteome</keyword>
<dbReference type="Proteomes" id="UP000242287">
    <property type="component" value="Unassembled WGS sequence"/>
</dbReference>
<dbReference type="AlphaFoldDB" id="A0A2A9NCQ0"/>
<gene>
    <name evidence="1" type="ORF">AMATHDRAFT_5478</name>
</gene>
<reference evidence="1 2" key="1">
    <citation type="submission" date="2014-02" db="EMBL/GenBank/DDBJ databases">
        <title>Transposable element dynamics among asymbiotic and ectomycorrhizal Amanita fungi.</title>
        <authorList>
            <consortium name="DOE Joint Genome Institute"/>
            <person name="Hess J."/>
            <person name="Skrede I."/>
            <person name="Wolfe B."/>
            <person name="LaButti K."/>
            <person name="Ohm R.A."/>
            <person name="Grigoriev I.V."/>
            <person name="Pringle A."/>
        </authorList>
    </citation>
    <scope>NUCLEOTIDE SEQUENCE [LARGE SCALE GENOMIC DNA]</scope>
    <source>
        <strain evidence="1 2">SKay4041</strain>
    </source>
</reference>
<accession>A0A2A9NCQ0</accession>
<dbReference type="EMBL" id="KZ302050">
    <property type="protein sequence ID" value="PFH48795.1"/>
    <property type="molecule type" value="Genomic_DNA"/>
</dbReference>
<protein>
    <submittedName>
        <fullName evidence="1">Uncharacterized protein</fullName>
    </submittedName>
</protein>
<name>A0A2A9NCQ0_9AGAR</name>
<proteinExistence type="predicted"/>
<evidence type="ECO:0000313" key="2">
    <source>
        <dbReference type="Proteomes" id="UP000242287"/>
    </source>
</evidence>
<sequence length="137" mass="15651">MAHKTHYKSHYNPCITTGASHRSTTLQEHSRLQRINLNSDAMSLISRLRRSKEAPQDAEHPYVYITRSAQPPVLCRPEFVTLLDLGMERQISAVLHTHSYRSLKTKLPVFEEVLSTTTVKECSEALLFLSWPNTTTT</sequence>